<dbReference type="InterPro" id="IPR013520">
    <property type="entry name" value="Ribonucl_H"/>
</dbReference>
<dbReference type="RefSeq" id="WP_285065148.1">
    <property type="nucleotide sequence ID" value="NZ_JASOOE010000001.1"/>
</dbReference>
<evidence type="ECO:0000256" key="6">
    <source>
        <dbReference type="ARBA" id="ARBA00022932"/>
    </source>
</evidence>
<evidence type="ECO:0000256" key="2">
    <source>
        <dbReference type="ARBA" id="ARBA00022695"/>
    </source>
</evidence>
<evidence type="ECO:0000256" key="3">
    <source>
        <dbReference type="ARBA" id="ARBA00022705"/>
    </source>
</evidence>
<keyword evidence="3" id="KW-0235">DNA replication</keyword>
<comment type="caution">
    <text evidence="9">The sequence shown here is derived from an EMBL/GenBank/DDBJ whole genome shotgun (WGS) entry which is preliminary data.</text>
</comment>
<dbReference type="SUPFAM" id="SSF53098">
    <property type="entry name" value="Ribonuclease H-like"/>
    <property type="match status" value="1"/>
</dbReference>
<dbReference type="EMBL" id="JASOOE010000001">
    <property type="protein sequence ID" value="MDK7186464.1"/>
    <property type="molecule type" value="Genomic_DNA"/>
</dbReference>
<keyword evidence="5 9" id="KW-0378">Hydrolase</keyword>
<evidence type="ECO:0000313" key="10">
    <source>
        <dbReference type="Proteomes" id="UP001229251"/>
    </source>
</evidence>
<evidence type="ECO:0000256" key="4">
    <source>
        <dbReference type="ARBA" id="ARBA00022722"/>
    </source>
</evidence>
<keyword evidence="5 9" id="KW-0269">Exonuclease</keyword>
<proteinExistence type="predicted"/>
<dbReference type="FunFam" id="3.30.420.10:FF:000045">
    <property type="entry name" value="3'-5' exonuclease DinG"/>
    <property type="match status" value="1"/>
</dbReference>
<reference evidence="9" key="1">
    <citation type="submission" date="2023-05" db="EMBL/GenBank/DDBJ databases">
        <title>Cataloging the Phylogenetic Diversity of Human Bladder Bacteria.</title>
        <authorList>
            <person name="Du J."/>
        </authorList>
    </citation>
    <scope>NUCLEOTIDE SEQUENCE</scope>
    <source>
        <strain evidence="9">UMB1231</strain>
    </source>
</reference>
<keyword evidence="4" id="KW-0540">Nuclease</keyword>
<name>A0AAJ1Q3Y7_9LACT</name>
<accession>A0AAJ1Q3Y7</accession>
<evidence type="ECO:0000259" key="8">
    <source>
        <dbReference type="SMART" id="SM00479"/>
    </source>
</evidence>
<dbReference type="PANTHER" id="PTHR30231:SF41">
    <property type="entry name" value="DNA POLYMERASE III SUBUNIT EPSILON"/>
    <property type="match status" value="1"/>
</dbReference>
<dbReference type="Pfam" id="PF00929">
    <property type="entry name" value="RNase_T"/>
    <property type="match status" value="1"/>
</dbReference>
<feature type="domain" description="Exonuclease" evidence="8">
    <location>
        <begin position="2"/>
        <end position="168"/>
    </location>
</feature>
<protein>
    <recommendedName>
        <fullName evidence="7">DNA polymerase III polC-type</fullName>
    </recommendedName>
</protein>
<sequence>MKYAVVDLESTGPRLDQGDRIIQIGAVIVSDGQVIEQKQSLVNPHQELSIRIQQLTGIRSEELKTAPDFSQIAQEWFARLADCVFVAHNLHHDLLFLKDHFAESGLNFDPPAIDSILLAKICFPQARAYNLIDLAADFHLIYNEAHQALADAQITCQLLDVMARKCQQLSEKCLEQVITISKSLDHQESYFFESACNFCLDKPLVGKRVYQKDSRETLSETILLWGQLLQEKLSNQAHLIVEGNLHAIDKKDQALIVEWFLNQGEKVVLVSSKINFSRERYRLSDLSDQPSTTILLNPNDYIHPQRFKKVLASLKKRKIQSYQAAILAASCVWLEETQTGLLLELNHEIDIKRLMTEYETSNQLFSVNPFYQRAVEQAQKAQLVIMTDQSLFGLKQSKKIRTLLANRLLLIQDLDHLAQSAMIHFQRTFNLSHFLVLGLQLKDLLFMDLDEDSDSIRLINQLMWMNDHLHNYLEHLESQLQTIYLPIEKQQNRILYLNDYPKIKKDLYDFLQSLQSRLDRFIEAVMVWPKSDQINFQDKFKEILTMCHQGRKMIASLLDENSYIILKSHQVQDRFYQFNVCSRDYQYINFHEDFLEPFHQVLLFSPGNAYFKQLIGSYHRLNLWNYAYYLLKQNEPALDVYLEMDYLPTRSTKTTDLTDDLKSAVDWMNDSSNFDRSVSQVLLVGSRQQAVEAYQYLTQHLDNSIEIPIFAQHISGSMNKIKRYIRESNTFVLVIQWQTLKDLDWPILDKTVQLHWLKLPFRSLEDPLIKLQADLASISKEEIFDQLLIADMCHNLLATCQTAKGIFSLDLILLFDGRVFSKYYSKEIQQRLDRSLHFILE</sequence>
<dbReference type="Proteomes" id="UP001229251">
    <property type="component" value="Unassembled WGS sequence"/>
</dbReference>
<keyword evidence="2" id="KW-0548">Nucleotidyltransferase</keyword>
<dbReference type="SMART" id="SM00479">
    <property type="entry name" value="EXOIII"/>
    <property type="match status" value="1"/>
</dbReference>
<dbReference type="CDD" id="cd06127">
    <property type="entry name" value="DEDDh"/>
    <property type="match status" value="1"/>
</dbReference>
<evidence type="ECO:0000256" key="7">
    <source>
        <dbReference type="ARBA" id="ARBA00070925"/>
    </source>
</evidence>
<dbReference type="InterPro" id="IPR012337">
    <property type="entry name" value="RNaseH-like_sf"/>
</dbReference>
<dbReference type="InterPro" id="IPR036397">
    <property type="entry name" value="RNaseH_sf"/>
</dbReference>
<dbReference type="GO" id="GO:0005829">
    <property type="term" value="C:cytosol"/>
    <property type="evidence" value="ECO:0007669"/>
    <property type="project" value="TreeGrafter"/>
</dbReference>
<dbReference type="NCBIfam" id="TIGR00573">
    <property type="entry name" value="dnaq"/>
    <property type="match status" value="1"/>
</dbReference>
<keyword evidence="6" id="KW-0239">DNA-directed DNA polymerase</keyword>
<dbReference type="GO" id="GO:0003887">
    <property type="term" value="F:DNA-directed DNA polymerase activity"/>
    <property type="evidence" value="ECO:0007669"/>
    <property type="project" value="UniProtKB-KW"/>
</dbReference>
<dbReference type="InterPro" id="IPR006054">
    <property type="entry name" value="DnaQ"/>
</dbReference>
<dbReference type="Gene3D" id="3.30.420.10">
    <property type="entry name" value="Ribonuclease H-like superfamily/Ribonuclease H"/>
    <property type="match status" value="1"/>
</dbReference>
<gene>
    <name evidence="9" type="ORF">QP433_00535</name>
</gene>
<dbReference type="GO" id="GO:0008408">
    <property type="term" value="F:3'-5' exonuclease activity"/>
    <property type="evidence" value="ECO:0007669"/>
    <property type="project" value="TreeGrafter"/>
</dbReference>
<dbReference type="PANTHER" id="PTHR30231">
    <property type="entry name" value="DNA POLYMERASE III SUBUNIT EPSILON"/>
    <property type="match status" value="1"/>
</dbReference>
<dbReference type="GO" id="GO:0003677">
    <property type="term" value="F:DNA binding"/>
    <property type="evidence" value="ECO:0007669"/>
    <property type="project" value="InterPro"/>
</dbReference>
<evidence type="ECO:0000256" key="5">
    <source>
        <dbReference type="ARBA" id="ARBA00022839"/>
    </source>
</evidence>
<evidence type="ECO:0000313" key="9">
    <source>
        <dbReference type="EMBL" id="MDK7186464.1"/>
    </source>
</evidence>
<evidence type="ECO:0000256" key="1">
    <source>
        <dbReference type="ARBA" id="ARBA00022679"/>
    </source>
</evidence>
<dbReference type="GO" id="GO:0045004">
    <property type="term" value="P:DNA replication proofreading"/>
    <property type="evidence" value="ECO:0007669"/>
    <property type="project" value="TreeGrafter"/>
</dbReference>
<organism evidence="9 10">
    <name type="scientific">Facklamia hominis</name>
    <dbReference type="NCBI Taxonomy" id="178214"/>
    <lineage>
        <taxon>Bacteria</taxon>
        <taxon>Bacillati</taxon>
        <taxon>Bacillota</taxon>
        <taxon>Bacilli</taxon>
        <taxon>Lactobacillales</taxon>
        <taxon>Aerococcaceae</taxon>
        <taxon>Facklamia</taxon>
    </lineage>
</organism>
<dbReference type="AlphaFoldDB" id="A0AAJ1Q3Y7"/>
<keyword evidence="1" id="KW-0808">Transferase</keyword>